<dbReference type="RefSeq" id="XP_025547599.1">
    <property type="nucleotide sequence ID" value="XM_025690535.1"/>
</dbReference>
<dbReference type="AlphaFoldDB" id="A0A395HMH6"/>
<keyword evidence="3" id="KW-1185">Reference proteome</keyword>
<organism evidence="2 3">
    <name type="scientific">Aspergillus homomorphus (strain CBS 101889)</name>
    <dbReference type="NCBI Taxonomy" id="1450537"/>
    <lineage>
        <taxon>Eukaryota</taxon>
        <taxon>Fungi</taxon>
        <taxon>Dikarya</taxon>
        <taxon>Ascomycota</taxon>
        <taxon>Pezizomycotina</taxon>
        <taxon>Eurotiomycetes</taxon>
        <taxon>Eurotiomycetidae</taxon>
        <taxon>Eurotiales</taxon>
        <taxon>Aspergillaceae</taxon>
        <taxon>Aspergillus</taxon>
        <taxon>Aspergillus subgen. Circumdati</taxon>
    </lineage>
</organism>
<accession>A0A395HMH6</accession>
<dbReference type="EMBL" id="KZ824313">
    <property type="protein sequence ID" value="RAL08445.1"/>
    <property type="molecule type" value="Genomic_DNA"/>
</dbReference>
<gene>
    <name evidence="2" type="ORF">BO97DRAFT_202087</name>
</gene>
<feature type="chain" id="PRO_5017445198" evidence="1">
    <location>
        <begin position="22"/>
        <end position="156"/>
    </location>
</feature>
<sequence length="156" mass="18116">MELNLAFILNCSCCCCCCCFGSDSEVCVCFSHWRSKYANHNLSTYLCDTDPEKGIVNSAQASYRYSRIKPRKHLPVRFYWQIREVEVWNIPIRSADPLLAACEWLRSGKFSEKRCIDWVVDVWVISVLIGASVKNYNAGLWSIIRMLSDRDKPLRY</sequence>
<proteinExistence type="predicted"/>
<protein>
    <submittedName>
        <fullName evidence="2">Uncharacterized protein</fullName>
    </submittedName>
</protein>
<dbReference type="GeneID" id="37194824"/>
<dbReference type="Proteomes" id="UP000248961">
    <property type="component" value="Unassembled WGS sequence"/>
</dbReference>
<name>A0A395HMH6_ASPHC</name>
<evidence type="ECO:0000256" key="1">
    <source>
        <dbReference type="SAM" id="SignalP"/>
    </source>
</evidence>
<keyword evidence="1" id="KW-0732">Signal</keyword>
<evidence type="ECO:0000313" key="2">
    <source>
        <dbReference type="EMBL" id="RAL08445.1"/>
    </source>
</evidence>
<feature type="signal peptide" evidence="1">
    <location>
        <begin position="1"/>
        <end position="21"/>
    </location>
</feature>
<reference evidence="2 3" key="1">
    <citation type="submission" date="2018-02" db="EMBL/GenBank/DDBJ databases">
        <title>The genomes of Aspergillus section Nigri reveals drivers in fungal speciation.</title>
        <authorList>
            <consortium name="DOE Joint Genome Institute"/>
            <person name="Vesth T.C."/>
            <person name="Nybo J."/>
            <person name="Theobald S."/>
            <person name="Brandl J."/>
            <person name="Frisvad J.C."/>
            <person name="Nielsen K.F."/>
            <person name="Lyhne E.K."/>
            <person name="Kogle M.E."/>
            <person name="Kuo A."/>
            <person name="Riley R."/>
            <person name="Clum A."/>
            <person name="Nolan M."/>
            <person name="Lipzen A."/>
            <person name="Salamov A."/>
            <person name="Henrissat B."/>
            <person name="Wiebenga A."/>
            <person name="De vries R.P."/>
            <person name="Grigoriev I.V."/>
            <person name="Mortensen U.H."/>
            <person name="Andersen M.R."/>
            <person name="Baker S.E."/>
        </authorList>
    </citation>
    <scope>NUCLEOTIDE SEQUENCE [LARGE SCALE GENOMIC DNA]</scope>
    <source>
        <strain evidence="2 3">CBS 101889</strain>
    </source>
</reference>
<evidence type="ECO:0000313" key="3">
    <source>
        <dbReference type="Proteomes" id="UP000248961"/>
    </source>
</evidence>
<dbReference type="VEuPathDB" id="FungiDB:BO97DRAFT_202087"/>